<evidence type="ECO:0008006" key="2">
    <source>
        <dbReference type="Google" id="ProtNLM"/>
    </source>
</evidence>
<proteinExistence type="predicted"/>
<dbReference type="AlphaFoldDB" id="A0A383E6U8"/>
<dbReference type="SUPFAM" id="SSF56784">
    <property type="entry name" value="HAD-like"/>
    <property type="match status" value="1"/>
</dbReference>
<feature type="non-terminal residue" evidence="1">
    <location>
        <position position="114"/>
    </location>
</feature>
<dbReference type="Gene3D" id="3.40.50.1000">
    <property type="entry name" value="HAD superfamily/HAD-like"/>
    <property type="match status" value="1"/>
</dbReference>
<evidence type="ECO:0000313" key="1">
    <source>
        <dbReference type="EMBL" id="SVE52163.1"/>
    </source>
</evidence>
<organism evidence="1">
    <name type="scientific">marine metagenome</name>
    <dbReference type="NCBI Taxonomy" id="408172"/>
    <lineage>
        <taxon>unclassified sequences</taxon>
        <taxon>metagenomes</taxon>
        <taxon>ecological metagenomes</taxon>
    </lineage>
</organism>
<accession>A0A383E6U8</accession>
<dbReference type="InterPro" id="IPR023214">
    <property type="entry name" value="HAD_sf"/>
</dbReference>
<reference evidence="1" key="1">
    <citation type="submission" date="2018-05" db="EMBL/GenBank/DDBJ databases">
        <authorList>
            <person name="Lanie J.A."/>
            <person name="Ng W.-L."/>
            <person name="Kazmierczak K.M."/>
            <person name="Andrzejewski T.M."/>
            <person name="Davidsen T.M."/>
            <person name="Wayne K.J."/>
            <person name="Tettelin H."/>
            <person name="Glass J.I."/>
            <person name="Rusch D."/>
            <person name="Podicherti R."/>
            <person name="Tsui H.-C.T."/>
            <person name="Winkler M.E."/>
        </authorList>
    </citation>
    <scope>NUCLEOTIDE SEQUENCE</scope>
</reference>
<sequence>LTDFLTNYNFLIFDCDGVLFDSNKVKTEGFRFALEKYHKEEVDKLISFHQRQGGISRYEKFKYFFSEILNLDDYRKNYKESLLRFSSYMEKELFNVNFVEGVKGFIDYCWQKQI</sequence>
<feature type="non-terminal residue" evidence="1">
    <location>
        <position position="1"/>
    </location>
</feature>
<dbReference type="EMBL" id="UINC01223108">
    <property type="protein sequence ID" value="SVE52163.1"/>
    <property type="molecule type" value="Genomic_DNA"/>
</dbReference>
<dbReference type="InterPro" id="IPR036412">
    <property type="entry name" value="HAD-like_sf"/>
</dbReference>
<dbReference type="Gene3D" id="1.10.150.240">
    <property type="entry name" value="Putative phosphatase, domain 2"/>
    <property type="match status" value="1"/>
</dbReference>
<dbReference type="InterPro" id="IPR023198">
    <property type="entry name" value="PGP-like_dom2"/>
</dbReference>
<gene>
    <name evidence="1" type="ORF">METZ01_LOCUS505017</name>
</gene>
<protein>
    <recommendedName>
        <fullName evidence="2">HAD family hydrolase</fullName>
    </recommendedName>
</protein>
<name>A0A383E6U8_9ZZZZ</name>